<dbReference type="Proteomes" id="UP000235023">
    <property type="component" value="Unassembled WGS sequence"/>
</dbReference>
<evidence type="ECO:0000313" key="1">
    <source>
        <dbReference type="EMBL" id="PLN84248.1"/>
    </source>
</evidence>
<keyword evidence="2" id="KW-1185">Reference proteome</keyword>
<dbReference type="OrthoDB" id="5357075at2759"/>
<protein>
    <submittedName>
        <fullName evidence="1">Uncharacterized protein</fullName>
    </submittedName>
</protein>
<sequence>MSPQKWHALEVCNDTPYHYQESPAFGLSSSLVAEDRGQIQEDLIALFNRQINVEETTLYGDQEMQVPLWNQSQHDAIQCLDQSSYVSLDKCTNQPATSKCVTMKPIGKESPMDCGIDPWSLSPEKLQVFRYALHEQRLHLPRDPSAYQRHSSTVDSPVMEGQLSVYFDMHENRQILSLEMVDVVKDPSKVRPALRTEADSPIEMYLSEDDDLQYAESYMIAGYETLSETL</sequence>
<dbReference type="EMBL" id="KZ559513">
    <property type="protein sequence ID" value="PLN84248.1"/>
    <property type="molecule type" value="Genomic_DNA"/>
</dbReference>
<gene>
    <name evidence="1" type="ORF">BDW42DRAFT_163361</name>
</gene>
<dbReference type="AlphaFoldDB" id="A0A2J5I3D4"/>
<evidence type="ECO:0000313" key="2">
    <source>
        <dbReference type="Proteomes" id="UP000235023"/>
    </source>
</evidence>
<organism evidence="1 2">
    <name type="scientific">Aspergillus taichungensis</name>
    <dbReference type="NCBI Taxonomy" id="482145"/>
    <lineage>
        <taxon>Eukaryota</taxon>
        <taxon>Fungi</taxon>
        <taxon>Dikarya</taxon>
        <taxon>Ascomycota</taxon>
        <taxon>Pezizomycotina</taxon>
        <taxon>Eurotiomycetes</taxon>
        <taxon>Eurotiomycetidae</taxon>
        <taxon>Eurotiales</taxon>
        <taxon>Aspergillaceae</taxon>
        <taxon>Aspergillus</taxon>
        <taxon>Aspergillus subgen. Circumdati</taxon>
    </lineage>
</organism>
<proteinExistence type="predicted"/>
<name>A0A2J5I3D4_9EURO</name>
<reference evidence="2" key="1">
    <citation type="submission" date="2017-12" db="EMBL/GenBank/DDBJ databases">
        <authorList>
            <consortium name="DOE Joint Genome Institute"/>
            <person name="Mondo S.J."/>
            <person name="Kjaerbolling I."/>
            <person name="Vesth T.C."/>
            <person name="Frisvad J.C."/>
            <person name="Nybo J.L."/>
            <person name="Theobald S."/>
            <person name="Kuo A."/>
            <person name="Bowyer P."/>
            <person name="Matsuda Y."/>
            <person name="Lyhne E.K."/>
            <person name="Kogle M.E."/>
            <person name="Clum A."/>
            <person name="Lipzen A."/>
            <person name="Salamov A."/>
            <person name="Ngan C.Y."/>
            <person name="Daum C."/>
            <person name="Chiniquy J."/>
            <person name="Barry K."/>
            <person name="LaButti K."/>
            <person name="Haridas S."/>
            <person name="Simmons B.A."/>
            <person name="Magnuson J.K."/>
            <person name="Mortensen U.H."/>
            <person name="Larsen T.O."/>
            <person name="Grigoriev I.V."/>
            <person name="Baker S.E."/>
            <person name="Andersen M.R."/>
            <person name="Nordberg H.P."/>
            <person name="Cantor M.N."/>
            <person name="Hua S.X."/>
        </authorList>
    </citation>
    <scope>NUCLEOTIDE SEQUENCE [LARGE SCALE GENOMIC DNA]</scope>
    <source>
        <strain evidence="2">IBT 19404</strain>
    </source>
</reference>
<accession>A0A2J5I3D4</accession>